<proteinExistence type="predicted"/>
<accession>A0A0D1BU95</accession>
<protein>
    <recommendedName>
        <fullName evidence="3">Polyketide cyclase</fullName>
    </recommendedName>
</protein>
<evidence type="ECO:0000313" key="2">
    <source>
        <dbReference type="Proteomes" id="UP000032250"/>
    </source>
</evidence>
<dbReference type="PATRIC" id="fig|1379739.3.peg.1750"/>
<dbReference type="Proteomes" id="UP000032250">
    <property type="component" value="Unassembled WGS sequence"/>
</dbReference>
<dbReference type="AlphaFoldDB" id="A0A0D1BU95"/>
<reference evidence="1 2" key="1">
    <citation type="submission" date="2014-06" db="EMBL/GenBank/DDBJ databases">
        <title>Genome characterization of distinct group I Clostridium botulinum lineages.</title>
        <authorList>
            <person name="Giordani F."/>
            <person name="Anselmo A."/>
            <person name="Fillo S."/>
            <person name="Palozzi A.M."/>
            <person name="Fortunato A."/>
            <person name="Gentile B."/>
            <person name="Ciammaruconi A."/>
            <person name="Anniballi F."/>
            <person name="De Medici D."/>
            <person name="Lista F."/>
        </authorList>
    </citation>
    <scope>NUCLEOTIDE SEQUENCE [LARGE SCALE GENOMIC DNA]</scope>
    <source>
        <strain evidence="1 2">B2 450</strain>
    </source>
</reference>
<dbReference type="OrthoDB" id="9788177at2"/>
<organism evidence="1 2">
    <name type="scientific">Clostridium botulinum B2 450</name>
    <dbReference type="NCBI Taxonomy" id="1379739"/>
    <lineage>
        <taxon>Bacteria</taxon>
        <taxon>Bacillati</taxon>
        <taxon>Bacillota</taxon>
        <taxon>Clostridia</taxon>
        <taxon>Eubacteriales</taxon>
        <taxon>Clostridiaceae</taxon>
        <taxon>Clostridium</taxon>
    </lineage>
</organism>
<name>A0A0D1BU95_CLOBO</name>
<dbReference type="HOGENOM" id="CLU_122891_1_0_9"/>
<dbReference type="EMBL" id="JXSU01000007">
    <property type="protein sequence ID" value="KIS23357.1"/>
    <property type="molecule type" value="Genomic_DNA"/>
</dbReference>
<comment type="caution">
    <text evidence="1">The sequence shown here is derived from an EMBL/GenBank/DDBJ whole genome shotgun (WGS) entry which is preliminary data.</text>
</comment>
<evidence type="ECO:0008006" key="3">
    <source>
        <dbReference type="Google" id="ProtNLM"/>
    </source>
</evidence>
<sequence>MGKARVSQITAYFNCNIKFVWNVVTNNSDYKWRSDLKRIDIVKDGKEFIEYTHSGITTKFIITKKNEYSEYEFNMENKRFTGFWTGYFLETETGGTKIVFTENIFIKNPIIKVLSYFFMDLKKMQRTYVSDLKKKLGEQ</sequence>
<evidence type="ECO:0000313" key="1">
    <source>
        <dbReference type="EMBL" id="KIS23357.1"/>
    </source>
</evidence>
<gene>
    <name evidence="1" type="ORF">N495_07065</name>
</gene>
<dbReference type="RefSeq" id="WP_003486782.1">
    <property type="nucleotide sequence ID" value="NZ_JXSU01000007.1"/>
</dbReference>
<dbReference type="SUPFAM" id="SSF55961">
    <property type="entry name" value="Bet v1-like"/>
    <property type="match status" value="1"/>
</dbReference>